<feature type="compositionally biased region" description="Low complexity" evidence="1">
    <location>
        <begin position="393"/>
        <end position="418"/>
    </location>
</feature>
<dbReference type="InterPro" id="IPR057654">
    <property type="entry name" value="Znf-CCCH_tandem"/>
</dbReference>
<protein>
    <recommendedName>
        <fullName evidence="6">C3H1-type domain-containing protein</fullName>
    </recommendedName>
</protein>
<dbReference type="InParanoid" id="F9X493"/>
<dbReference type="Pfam" id="PF25540">
    <property type="entry name" value="DUF7923"/>
    <property type="match status" value="1"/>
</dbReference>
<feature type="compositionally biased region" description="Polar residues" evidence="1">
    <location>
        <begin position="355"/>
        <end position="370"/>
    </location>
</feature>
<dbReference type="InterPro" id="IPR057683">
    <property type="entry name" value="DUF7923"/>
</dbReference>
<feature type="domain" description="Tandem CCCH zinc finger" evidence="3">
    <location>
        <begin position="524"/>
        <end position="582"/>
    </location>
</feature>
<feature type="domain" description="DUF7923" evidence="2">
    <location>
        <begin position="153"/>
        <end position="333"/>
    </location>
</feature>
<feature type="compositionally biased region" description="Basic and acidic residues" evidence="1">
    <location>
        <begin position="338"/>
        <end position="354"/>
    </location>
</feature>
<evidence type="ECO:0000259" key="3">
    <source>
        <dbReference type="Pfam" id="PF25543"/>
    </source>
</evidence>
<feature type="region of interest" description="Disordered" evidence="1">
    <location>
        <begin position="385"/>
        <end position="422"/>
    </location>
</feature>
<dbReference type="HOGENOM" id="CLU_279537_0_0_1"/>
<evidence type="ECO:0000259" key="2">
    <source>
        <dbReference type="Pfam" id="PF25540"/>
    </source>
</evidence>
<feature type="region of interest" description="Disordered" evidence="1">
    <location>
        <begin position="1"/>
        <end position="72"/>
    </location>
</feature>
<accession>F9X493</accession>
<evidence type="ECO:0000313" key="4">
    <source>
        <dbReference type="EMBL" id="EGP89856.1"/>
    </source>
</evidence>
<dbReference type="Proteomes" id="UP000008062">
    <property type="component" value="Chromosome 2"/>
</dbReference>
<name>F9X493_ZYMTI</name>
<dbReference type="GeneID" id="13399369"/>
<sequence>MTPSDFNPPRSMNTPIRSTVRCDSNYSMTPSALAPSLPDIDSPLRTSLDPVGTPRRSGSSSSCANPWNTDSRAGSVRTFSGSRIVTDSDLHVASLWARYAQIQATEGTKNELLETHNELLATTEQELISKVASVELENSKADVARLVDMLQVDPFALVLIDGDGMYFDDHLVRHGEEGGRQAAAQLNKAVTDWMRGNLDSYSSDCQIVTRVYANVKDMADNCFLAGVVSSPDVVEEFVRGFMRSGDLFDFIDVSFGNDSPMTKINAMLKLHIRGYQCRHILIGCAETEGYAHMLDRYSSDRAALQDMTLLGAKAFEHKLAHLPMRKITLPPLFRKSHTGSEAKGDPTRERHDSKTNFNPTSGVFTPSSRTPVPVVLLPDGRKVGGRAVSPAVSSARGNIRSSSSASSSAISDAAPRSSTVKKAVPVAPNAWSSIAQRSAHLPFKDLTRPAPGPKLSGPLIRQNKYEQRLDQHMDYDHDRVYELKKLKLCNQHYIGRGCCHWEAGNGACPHKHDYPLSAKDKNWLRVVARETVCKKGTYCLDFECIYGHHCPYPKANEGSMRGIGCINGDACRFGREMHGMDMTVANVLQPKDLESQKVRSPEHSISKTCSTRHNTALSITKMPPTITTAPSREVIALANAVVHSKPPEIIIGEYIRLLRLHIAKGKRQDALSSIHHHLDRTSYWRAECERLKAVAKQTETETITLRLEIDALNAKLEAAKPAAPSKKRKKQDADVIPYPRSPKRVKHDTSSGLSSTLAFDETTEAALSEGGDVGITLLRTLYHLHTTLKQKGDADVSTLSYHIIEATSNLTEIVLQEARQFAAKACQYVDELKTALTLCRRATASILVAFNRLEKPEQDNGAHGQAAYAIIHMFREFLGMFAILSDAEALKAIAADSSVSTSSAKPKPRPPRVINIKDLPSMSLFTNFLEGIVNTLDPNIHSHKSLFEGFAFSVLTTLGGRLHQTVFGHVRAQTMEEEIMMSNAVDEIEDDGPLTSLPPQDREQKQIRLEGPYLIHLLNHIMKAAPSYLGLIPPTNGRANVPTASGLKRGTLAVEAKTCLQRTLVNCIFGTEGVDESDPLAHCLKMPVKPAPSITMPKIKEIEVQDWFKGEMWRLLAWDILSKEGEW</sequence>
<organism evidence="4 5">
    <name type="scientific">Zymoseptoria tritici (strain CBS 115943 / IPO323)</name>
    <name type="common">Speckled leaf blotch fungus</name>
    <name type="synonym">Septoria tritici</name>
    <dbReference type="NCBI Taxonomy" id="336722"/>
    <lineage>
        <taxon>Eukaryota</taxon>
        <taxon>Fungi</taxon>
        <taxon>Dikarya</taxon>
        <taxon>Ascomycota</taxon>
        <taxon>Pezizomycotina</taxon>
        <taxon>Dothideomycetes</taxon>
        <taxon>Dothideomycetidae</taxon>
        <taxon>Mycosphaerellales</taxon>
        <taxon>Mycosphaerellaceae</taxon>
        <taxon>Zymoseptoria</taxon>
    </lineage>
</organism>
<dbReference type="OrthoDB" id="3512845at2759"/>
<proteinExistence type="predicted"/>
<dbReference type="PANTHER" id="PTHR37543">
    <property type="entry name" value="CCCH ZINC FINGER DNA BINDING PROTEIN (AFU_ORTHOLOGUE AFUA_5G12760)"/>
    <property type="match status" value="1"/>
</dbReference>
<feature type="compositionally biased region" description="Polar residues" evidence="1">
    <location>
        <begin position="1"/>
        <end position="30"/>
    </location>
</feature>
<dbReference type="EMBL" id="CM001197">
    <property type="protein sequence ID" value="EGP89856.1"/>
    <property type="molecule type" value="Genomic_DNA"/>
</dbReference>
<dbReference type="eggNOG" id="ENOG502S3N6">
    <property type="taxonomic scope" value="Eukaryota"/>
</dbReference>
<dbReference type="STRING" id="336722.F9X493"/>
<keyword evidence="5" id="KW-1185">Reference proteome</keyword>
<dbReference type="AlphaFoldDB" id="F9X493"/>
<dbReference type="Pfam" id="PF25543">
    <property type="entry name" value="zf-CCCH_tandem"/>
    <property type="match status" value="1"/>
</dbReference>
<dbReference type="RefSeq" id="XP_003854880.1">
    <property type="nucleotide sequence ID" value="XM_003854832.1"/>
</dbReference>
<gene>
    <name evidence="4" type="ORF">MYCGRDRAFT_90633</name>
</gene>
<feature type="region of interest" description="Disordered" evidence="1">
    <location>
        <begin position="720"/>
        <end position="752"/>
    </location>
</feature>
<evidence type="ECO:0000256" key="1">
    <source>
        <dbReference type="SAM" id="MobiDB-lite"/>
    </source>
</evidence>
<feature type="compositionally biased region" description="Polar residues" evidence="1">
    <location>
        <begin position="56"/>
        <end position="72"/>
    </location>
</feature>
<evidence type="ECO:0000313" key="5">
    <source>
        <dbReference type="Proteomes" id="UP000008062"/>
    </source>
</evidence>
<evidence type="ECO:0008006" key="6">
    <source>
        <dbReference type="Google" id="ProtNLM"/>
    </source>
</evidence>
<reference evidence="4 5" key="1">
    <citation type="journal article" date="2011" name="PLoS Genet.">
        <title>Finished genome of the fungal wheat pathogen Mycosphaerella graminicola reveals dispensome structure, chromosome plasticity, and stealth pathogenesis.</title>
        <authorList>
            <person name="Goodwin S.B."/>
            <person name="Ben M'barek S."/>
            <person name="Dhillon B."/>
            <person name="Wittenberg A.H.J."/>
            <person name="Crane C.F."/>
            <person name="Hane J.K."/>
            <person name="Foster A.J."/>
            <person name="Van der Lee T.A.J."/>
            <person name="Grimwood J."/>
            <person name="Aerts A."/>
            <person name="Antoniw J."/>
            <person name="Bailey A."/>
            <person name="Bluhm B."/>
            <person name="Bowler J."/>
            <person name="Bristow J."/>
            <person name="van der Burgt A."/>
            <person name="Canto-Canche B."/>
            <person name="Churchill A.C.L."/>
            <person name="Conde-Ferraez L."/>
            <person name="Cools H.J."/>
            <person name="Coutinho P.M."/>
            <person name="Csukai M."/>
            <person name="Dehal P."/>
            <person name="De Wit P."/>
            <person name="Donzelli B."/>
            <person name="van de Geest H.C."/>
            <person name="van Ham R.C.H.J."/>
            <person name="Hammond-Kosack K.E."/>
            <person name="Henrissat B."/>
            <person name="Kilian A."/>
            <person name="Kobayashi A.K."/>
            <person name="Koopmann E."/>
            <person name="Kourmpetis Y."/>
            <person name="Kuzniar A."/>
            <person name="Lindquist E."/>
            <person name="Lombard V."/>
            <person name="Maliepaard C."/>
            <person name="Martins N."/>
            <person name="Mehrabi R."/>
            <person name="Nap J.P.H."/>
            <person name="Ponomarenko A."/>
            <person name="Rudd J.J."/>
            <person name="Salamov A."/>
            <person name="Schmutz J."/>
            <person name="Schouten H.J."/>
            <person name="Shapiro H."/>
            <person name="Stergiopoulos I."/>
            <person name="Torriani S.F.F."/>
            <person name="Tu H."/>
            <person name="de Vries R.P."/>
            <person name="Waalwijk C."/>
            <person name="Ware S.B."/>
            <person name="Wiebenga A."/>
            <person name="Zwiers L.-H."/>
            <person name="Oliver R.P."/>
            <person name="Grigoriev I.V."/>
            <person name="Kema G.H.J."/>
        </authorList>
    </citation>
    <scope>NUCLEOTIDE SEQUENCE [LARGE SCALE GENOMIC DNA]</scope>
    <source>
        <strain evidence="5">CBS 115943 / IPO323</strain>
    </source>
</reference>
<dbReference type="PANTHER" id="PTHR37543:SF1">
    <property type="entry name" value="CCCH ZINC FINGER DNA BINDING PROTEIN (AFU_ORTHOLOGUE AFUA_5G12760)"/>
    <property type="match status" value="1"/>
</dbReference>
<dbReference type="KEGG" id="ztr:MYCGRDRAFT_90633"/>
<feature type="region of interest" description="Disordered" evidence="1">
    <location>
        <begin position="333"/>
        <end position="371"/>
    </location>
</feature>